<reference evidence="1 2" key="2">
    <citation type="journal article" date="2022" name="Mol. Ecol. Resour.">
        <title>The genomes of chicory, endive, great burdock and yacon provide insights into Asteraceae paleo-polyploidization history and plant inulin production.</title>
        <authorList>
            <person name="Fan W."/>
            <person name="Wang S."/>
            <person name="Wang H."/>
            <person name="Wang A."/>
            <person name="Jiang F."/>
            <person name="Liu H."/>
            <person name="Zhao H."/>
            <person name="Xu D."/>
            <person name="Zhang Y."/>
        </authorList>
    </citation>
    <scope>NUCLEOTIDE SEQUENCE [LARGE SCALE GENOMIC DNA]</scope>
    <source>
        <strain evidence="2">cv. Punajuju</strain>
        <tissue evidence="1">Leaves</tissue>
    </source>
</reference>
<comment type="caution">
    <text evidence="1">The sequence shown here is derived from an EMBL/GenBank/DDBJ whole genome shotgun (WGS) entry which is preliminary data.</text>
</comment>
<protein>
    <submittedName>
        <fullName evidence="1">Uncharacterized protein</fullName>
    </submittedName>
</protein>
<gene>
    <name evidence="1" type="ORF">L2E82_33444</name>
</gene>
<reference evidence="2" key="1">
    <citation type="journal article" date="2022" name="Mol. Ecol. Resour.">
        <title>The genomes of chicory, endive, great burdock and yacon provide insights into Asteraceae palaeo-polyploidization history and plant inulin production.</title>
        <authorList>
            <person name="Fan W."/>
            <person name="Wang S."/>
            <person name="Wang H."/>
            <person name="Wang A."/>
            <person name="Jiang F."/>
            <person name="Liu H."/>
            <person name="Zhao H."/>
            <person name="Xu D."/>
            <person name="Zhang Y."/>
        </authorList>
    </citation>
    <scope>NUCLEOTIDE SEQUENCE [LARGE SCALE GENOMIC DNA]</scope>
    <source>
        <strain evidence="2">cv. Punajuju</strain>
    </source>
</reference>
<name>A0ACB9BK61_CICIN</name>
<dbReference type="EMBL" id="CM042014">
    <property type="protein sequence ID" value="KAI3722406.1"/>
    <property type="molecule type" value="Genomic_DNA"/>
</dbReference>
<dbReference type="Proteomes" id="UP001055811">
    <property type="component" value="Linkage Group LG06"/>
</dbReference>
<proteinExistence type="predicted"/>
<sequence>MKLQITSHYLDITRPAPTCPITIPKPGMDFRSNPTRVNRQQLKSTTVLVSETQYSVVSPLSDRRADLCSSNPESCEGKLLTALPSGLVRVSRFTFRTFLFERF</sequence>
<evidence type="ECO:0000313" key="2">
    <source>
        <dbReference type="Proteomes" id="UP001055811"/>
    </source>
</evidence>
<keyword evidence="2" id="KW-1185">Reference proteome</keyword>
<organism evidence="1 2">
    <name type="scientific">Cichorium intybus</name>
    <name type="common">Chicory</name>
    <dbReference type="NCBI Taxonomy" id="13427"/>
    <lineage>
        <taxon>Eukaryota</taxon>
        <taxon>Viridiplantae</taxon>
        <taxon>Streptophyta</taxon>
        <taxon>Embryophyta</taxon>
        <taxon>Tracheophyta</taxon>
        <taxon>Spermatophyta</taxon>
        <taxon>Magnoliopsida</taxon>
        <taxon>eudicotyledons</taxon>
        <taxon>Gunneridae</taxon>
        <taxon>Pentapetalae</taxon>
        <taxon>asterids</taxon>
        <taxon>campanulids</taxon>
        <taxon>Asterales</taxon>
        <taxon>Asteraceae</taxon>
        <taxon>Cichorioideae</taxon>
        <taxon>Cichorieae</taxon>
        <taxon>Cichoriinae</taxon>
        <taxon>Cichorium</taxon>
    </lineage>
</organism>
<evidence type="ECO:0000313" key="1">
    <source>
        <dbReference type="EMBL" id="KAI3722406.1"/>
    </source>
</evidence>
<accession>A0ACB9BK61</accession>